<evidence type="ECO:0000313" key="2">
    <source>
        <dbReference type="Proteomes" id="UP000287171"/>
    </source>
</evidence>
<reference evidence="2" key="1">
    <citation type="submission" date="2018-12" db="EMBL/GenBank/DDBJ databases">
        <title>Tengunoibacter tsumagoiensis gen. nov., sp. nov., Dictyobacter kobayashii sp. nov., D. alpinus sp. nov., and D. joshuensis sp. nov. and description of Dictyobacteraceae fam. nov. within the order Ktedonobacterales isolated from Tengu-no-mugimeshi.</title>
        <authorList>
            <person name="Wang C.M."/>
            <person name="Zheng Y."/>
            <person name="Sakai Y."/>
            <person name="Toyoda A."/>
            <person name="Minakuchi Y."/>
            <person name="Abe K."/>
            <person name="Yokota A."/>
            <person name="Yabe S."/>
        </authorList>
    </citation>
    <scope>NUCLEOTIDE SEQUENCE [LARGE SCALE GENOMIC DNA]</scope>
    <source>
        <strain evidence="2">Uno16</strain>
    </source>
</reference>
<sequence>MKYEEFIEQVQTRAQLASNSEAGRATRAMLETLAECISKDERYDAASQLPRGLALYLKQPFLGISKQPGPRPGRECSLDDFFQRMSIREDVPLATAREHARVVMSVLSDALSKGELEHIREQLPIEFFYEFFAKK</sequence>
<dbReference type="EMBL" id="BIFT01000002">
    <property type="protein sequence ID" value="GCE29662.1"/>
    <property type="molecule type" value="Genomic_DNA"/>
</dbReference>
<dbReference type="AlphaFoldDB" id="A0A402BEE2"/>
<proteinExistence type="predicted"/>
<accession>A0A402BEE2</accession>
<organism evidence="1 2">
    <name type="scientific">Dictyobacter alpinus</name>
    <dbReference type="NCBI Taxonomy" id="2014873"/>
    <lineage>
        <taxon>Bacteria</taxon>
        <taxon>Bacillati</taxon>
        <taxon>Chloroflexota</taxon>
        <taxon>Ktedonobacteria</taxon>
        <taxon>Ktedonobacterales</taxon>
        <taxon>Dictyobacteraceae</taxon>
        <taxon>Dictyobacter</taxon>
    </lineage>
</organism>
<dbReference type="InterPro" id="IPR018727">
    <property type="entry name" value="DUF2267"/>
</dbReference>
<evidence type="ECO:0000313" key="1">
    <source>
        <dbReference type="EMBL" id="GCE29662.1"/>
    </source>
</evidence>
<dbReference type="Gene3D" id="1.10.490.110">
    <property type="entry name" value="Uncharacterized conserved protein DUF2267"/>
    <property type="match status" value="1"/>
</dbReference>
<dbReference type="Proteomes" id="UP000287171">
    <property type="component" value="Unassembled WGS sequence"/>
</dbReference>
<protein>
    <recommendedName>
        <fullName evidence="3">DUF2267 domain-containing protein</fullName>
    </recommendedName>
</protein>
<gene>
    <name evidence="1" type="ORF">KDA_51460</name>
</gene>
<name>A0A402BEE2_9CHLR</name>
<dbReference type="Pfam" id="PF10025">
    <property type="entry name" value="DUF2267"/>
    <property type="match status" value="1"/>
</dbReference>
<keyword evidence="2" id="KW-1185">Reference proteome</keyword>
<evidence type="ECO:0008006" key="3">
    <source>
        <dbReference type="Google" id="ProtNLM"/>
    </source>
</evidence>
<dbReference type="InterPro" id="IPR038282">
    <property type="entry name" value="DUF2267_sf"/>
</dbReference>
<dbReference type="RefSeq" id="WP_126629882.1">
    <property type="nucleotide sequence ID" value="NZ_BIFT01000002.1"/>
</dbReference>
<comment type="caution">
    <text evidence="1">The sequence shown here is derived from an EMBL/GenBank/DDBJ whole genome shotgun (WGS) entry which is preliminary data.</text>
</comment>
<dbReference type="OrthoDB" id="952780at2"/>